<accession>A0AA38JE42</accession>
<dbReference type="EMBL" id="JANVFO010000192">
    <property type="protein sequence ID" value="KAJ3709408.1"/>
    <property type="molecule type" value="Genomic_DNA"/>
</dbReference>
<comment type="caution">
    <text evidence="2">The sequence shown here is derived from an EMBL/GenBank/DDBJ whole genome shotgun (WGS) entry which is preliminary data.</text>
</comment>
<evidence type="ECO:0000313" key="1">
    <source>
        <dbReference type="EMBL" id="KAJ3709408.1"/>
    </source>
</evidence>
<evidence type="ECO:0008006" key="4">
    <source>
        <dbReference type="Google" id="ProtNLM"/>
    </source>
</evidence>
<gene>
    <name evidence="1" type="ORF">DFJ43DRAFT_967176</name>
    <name evidence="2" type="ORF">DFJ43DRAFT_977439</name>
</gene>
<protein>
    <recommendedName>
        <fullName evidence="4">Tc1-like transposase DDE domain-containing protein</fullName>
    </recommendedName>
</protein>
<dbReference type="Proteomes" id="UP001176059">
    <property type="component" value="Unassembled WGS sequence"/>
</dbReference>
<name>A0AA38JE42_9AGAR</name>
<sequence>VNLLTTYRQNGWTLAVDGIIYSHIKLSGYNGDEFLLWLRGLLAVMNPYPGPHSVLILDNCRIHHVEGVEEMCETRYV</sequence>
<evidence type="ECO:0000313" key="2">
    <source>
        <dbReference type="EMBL" id="KAJ3735367.1"/>
    </source>
</evidence>
<reference evidence="2" key="1">
    <citation type="submission" date="2022-08" db="EMBL/GenBank/DDBJ databases">
        <authorList>
            <consortium name="DOE Joint Genome Institute"/>
            <person name="Min B."/>
            <person name="Sierra-Patev S."/>
            <person name="Naranjo-Ortiz M."/>
            <person name="Looney B."/>
            <person name="Konkel Z."/>
            <person name="Slot J.C."/>
            <person name="Sakamoto Y."/>
            <person name="Steenwyk J.L."/>
            <person name="Rokas A."/>
            <person name="Carro J."/>
            <person name="Camarero S."/>
            <person name="Ferreira P."/>
            <person name="Molpeceres G."/>
            <person name="Ruiz-duenas F.J."/>
            <person name="Serrano A."/>
            <person name="Henrissat B."/>
            <person name="Drula E."/>
            <person name="Hughes K.W."/>
            <person name="Mata J.L."/>
            <person name="Ishikawa N.K."/>
            <person name="Vargas-Isla R."/>
            <person name="Ushijima S."/>
            <person name="Smith C.A."/>
            <person name="Ahrendt S."/>
            <person name="Andreopoulos W."/>
            <person name="He G."/>
            <person name="LaButti K."/>
            <person name="Lipzen A."/>
            <person name="Ng V."/>
            <person name="Riley R."/>
            <person name="Sandor L."/>
            <person name="Barry K."/>
            <person name="Martinez A.T."/>
            <person name="Xiao Y."/>
            <person name="Gibbons J.G."/>
            <person name="Terashima K."/>
            <person name="Hibbett D.S."/>
            <person name="Grigoriev I.V."/>
        </authorList>
    </citation>
    <scope>NUCLEOTIDE SEQUENCE</scope>
    <source>
        <strain evidence="2">ET3784</strain>
    </source>
</reference>
<proteinExistence type="predicted"/>
<organism evidence="2 3">
    <name type="scientific">Lentinula guzmanii</name>
    <dbReference type="NCBI Taxonomy" id="2804957"/>
    <lineage>
        <taxon>Eukaryota</taxon>
        <taxon>Fungi</taxon>
        <taxon>Dikarya</taxon>
        <taxon>Basidiomycota</taxon>
        <taxon>Agaricomycotina</taxon>
        <taxon>Agaricomycetes</taxon>
        <taxon>Agaricomycetidae</taxon>
        <taxon>Agaricales</taxon>
        <taxon>Marasmiineae</taxon>
        <taxon>Omphalotaceae</taxon>
        <taxon>Lentinula</taxon>
    </lineage>
</organism>
<feature type="non-terminal residue" evidence="2">
    <location>
        <position position="1"/>
    </location>
</feature>
<dbReference type="EMBL" id="JANVFO010000010">
    <property type="protein sequence ID" value="KAJ3735367.1"/>
    <property type="molecule type" value="Genomic_DNA"/>
</dbReference>
<keyword evidence="3" id="KW-1185">Reference proteome</keyword>
<evidence type="ECO:0000313" key="3">
    <source>
        <dbReference type="Proteomes" id="UP001176059"/>
    </source>
</evidence>
<reference evidence="2" key="2">
    <citation type="journal article" date="2023" name="Proc. Natl. Acad. Sci. U.S.A.">
        <title>A global phylogenomic analysis of the shiitake genus Lentinula.</title>
        <authorList>
            <person name="Sierra-Patev S."/>
            <person name="Min B."/>
            <person name="Naranjo-Ortiz M."/>
            <person name="Looney B."/>
            <person name="Konkel Z."/>
            <person name="Slot J.C."/>
            <person name="Sakamoto Y."/>
            <person name="Steenwyk J.L."/>
            <person name="Rokas A."/>
            <person name="Carro J."/>
            <person name="Camarero S."/>
            <person name="Ferreira P."/>
            <person name="Molpeceres G."/>
            <person name="Ruiz-Duenas F.J."/>
            <person name="Serrano A."/>
            <person name="Henrissat B."/>
            <person name="Drula E."/>
            <person name="Hughes K.W."/>
            <person name="Mata J.L."/>
            <person name="Ishikawa N.K."/>
            <person name="Vargas-Isla R."/>
            <person name="Ushijima S."/>
            <person name="Smith C.A."/>
            <person name="Donoghue J."/>
            <person name="Ahrendt S."/>
            <person name="Andreopoulos W."/>
            <person name="He G."/>
            <person name="LaButti K."/>
            <person name="Lipzen A."/>
            <person name="Ng V."/>
            <person name="Riley R."/>
            <person name="Sandor L."/>
            <person name="Barry K."/>
            <person name="Martinez A.T."/>
            <person name="Xiao Y."/>
            <person name="Gibbons J.G."/>
            <person name="Terashima K."/>
            <person name="Grigoriev I.V."/>
            <person name="Hibbett D."/>
        </authorList>
    </citation>
    <scope>NUCLEOTIDE SEQUENCE</scope>
    <source>
        <strain evidence="2">ET3784</strain>
    </source>
</reference>
<feature type="non-terminal residue" evidence="2">
    <location>
        <position position="77"/>
    </location>
</feature>
<dbReference type="AlphaFoldDB" id="A0AA38JE42"/>